<comment type="caution">
    <text evidence="6">The sequence shown here is derived from an EMBL/GenBank/DDBJ whole genome shotgun (WGS) entry which is preliminary data.</text>
</comment>
<comment type="subunit">
    <text evidence="5">Monomer.</text>
</comment>
<name>A0ABU0YLE2_9PROT</name>
<evidence type="ECO:0000256" key="2">
    <source>
        <dbReference type="ARBA" id="ARBA00022679"/>
    </source>
</evidence>
<proteinExistence type="inferred from homology"/>
<dbReference type="NCBIfam" id="TIGR00113">
    <property type="entry name" value="queA"/>
    <property type="match status" value="1"/>
</dbReference>
<dbReference type="PANTHER" id="PTHR30307">
    <property type="entry name" value="S-ADENOSYLMETHIONINE:TRNA RIBOSYLTRANSFERASE-ISOMERASE"/>
    <property type="match status" value="1"/>
</dbReference>
<dbReference type="HAMAP" id="MF_00113">
    <property type="entry name" value="QueA"/>
    <property type="match status" value="1"/>
</dbReference>
<keyword evidence="6" id="KW-0328">Glycosyltransferase</keyword>
<dbReference type="Proteomes" id="UP001230156">
    <property type="component" value="Unassembled WGS sequence"/>
</dbReference>
<keyword evidence="2 5" id="KW-0808">Transferase</keyword>
<keyword evidence="1 5" id="KW-0963">Cytoplasm</keyword>
<dbReference type="SUPFAM" id="SSF111337">
    <property type="entry name" value="QueA-like"/>
    <property type="match status" value="1"/>
</dbReference>
<evidence type="ECO:0000256" key="3">
    <source>
        <dbReference type="ARBA" id="ARBA00022691"/>
    </source>
</evidence>
<organism evidence="6 7">
    <name type="scientific">Dongia sedimenti</name>
    <dbReference type="NCBI Taxonomy" id="3064282"/>
    <lineage>
        <taxon>Bacteria</taxon>
        <taxon>Pseudomonadati</taxon>
        <taxon>Pseudomonadota</taxon>
        <taxon>Alphaproteobacteria</taxon>
        <taxon>Rhodospirillales</taxon>
        <taxon>Dongiaceae</taxon>
        <taxon>Dongia</taxon>
    </lineage>
</organism>
<comment type="similarity">
    <text evidence="5">Belongs to the QueA family.</text>
</comment>
<keyword evidence="7" id="KW-1185">Reference proteome</keyword>
<keyword evidence="3 5" id="KW-0949">S-adenosyl-L-methionine</keyword>
<comment type="pathway">
    <text evidence="5">tRNA modification; tRNA-queuosine biosynthesis.</text>
</comment>
<comment type="function">
    <text evidence="5">Transfers and isomerizes the ribose moiety from AdoMet to the 7-aminomethyl group of 7-deazaguanine (preQ1-tRNA) to give epoxyqueuosine (oQ-tRNA).</text>
</comment>
<dbReference type="Gene3D" id="3.40.1780.10">
    <property type="entry name" value="QueA-like"/>
    <property type="match status" value="1"/>
</dbReference>
<dbReference type="Pfam" id="PF02547">
    <property type="entry name" value="Queuosine_synth"/>
    <property type="match status" value="1"/>
</dbReference>
<comment type="catalytic activity">
    <reaction evidence="5">
        <text>7-aminomethyl-7-carbaguanosine(34) in tRNA + S-adenosyl-L-methionine = epoxyqueuosine(34) in tRNA + adenine + L-methionine + 2 H(+)</text>
        <dbReference type="Rhea" id="RHEA:32155"/>
        <dbReference type="Rhea" id="RHEA-COMP:10342"/>
        <dbReference type="Rhea" id="RHEA-COMP:18582"/>
        <dbReference type="ChEBI" id="CHEBI:15378"/>
        <dbReference type="ChEBI" id="CHEBI:16708"/>
        <dbReference type="ChEBI" id="CHEBI:57844"/>
        <dbReference type="ChEBI" id="CHEBI:59789"/>
        <dbReference type="ChEBI" id="CHEBI:82833"/>
        <dbReference type="ChEBI" id="CHEBI:194443"/>
        <dbReference type="EC" id="2.4.99.17"/>
    </reaction>
</comment>
<dbReference type="NCBIfam" id="NF001140">
    <property type="entry name" value="PRK00147.1"/>
    <property type="match status" value="1"/>
</dbReference>
<evidence type="ECO:0000256" key="1">
    <source>
        <dbReference type="ARBA" id="ARBA00022490"/>
    </source>
</evidence>
<dbReference type="Gene3D" id="2.40.10.240">
    <property type="entry name" value="QueA-like"/>
    <property type="match status" value="1"/>
</dbReference>
<evidence type="ECO:0000256" key="5">
    <source>
        <dbReference type="HAMAP-Rule" id="MF_00113"/>
    </source>
</evidence>
<dbReference type="EC" id="2.4.99.17" evidence="5"/>
<dbReference type="InterPro" id="IPR042119">
    <property type="entry name" value="QueA_dom2"/>
</dbReference>
<dbReference type="InterPro" id="IPR036100">
    <property type="entry name" value="QueA_sf"/>
</dbReference>
<evidence type="ECO:0000313" key="6">
    <source>
        <dbReference type="EMBL" id="MDQ7248553.1"/>
    </source>
</evidence>
<keyword evidence="4 5" id="KW-0671">Queuosine biosynthesis</keyword>
<gene>
    <name evidence="5 6" type="primary">queA</name>
    <name evidence="6" type="ORF">Q8A70_12785</name>
</gene>
<protein>
    <recommendedName>
        <fullName evidence="5">S-adenosylmethionine:tRNA ribosyltransferase-isomerase</fullName>
        <ecNumber evidence="5">2.4.99.17</ecNumber>
    </recommendedName>
    <alternativeName>
        <fullName evidence="5">Queuosine biosynthesis protein QueA</fullName>
    </alternativeName>
</protein>
<dbReference type="InterPro" id="IPR042118">
    <property type="entry name" value="QueA_dom1"/>
</dbReference>
<dbReference type="EMBL" id="JAUYVI010000004">
    <property type="protein sequence ID" value="MDQ7248553.1"/>
    <property type="molecule type" value="Genomic_DNA"/>
</dbReference>
<dbReference type="RefSeq" id="WP_379956648.1">
    <property type="nucleotide sequence ID" value="NZ_JAUYVI010000004.1"/>
</dbReference>
<dbReference type="InterPro" id="IPR003699">
    <property type="entry name" value="QueA"/>
</dbReference>
<reference evidence="7" key="1">
    <citation type="submission" date="2023-08" db="EMBL/GenBank/DDBJ databases">
        <title>Rhodospirillaceae gen. nov., a novel taxon isolated from the Yangtze River Yuezi River estuary sludge.</title>
        <authorList>
            <person name="Ruan L."/>
        </authorList>
    </citation>
    <scope>NUCLEOTIDE SEQUENCE [LARGE SCALE GENOMIC DNA]</scope>
    <source>
        <strain evidence="7">R-7</strain>
    </source>
</reference>
<dbReference type="GO" id="GO:0051075">
    <property type="term" value="F:S-adenosylmethionine:tRNA ribosyltransferase-isomerase activity"/>
    <property type="evidence" value="ECO:0007669"/>
    <property type="project" value="UniProtKB-EC"/>
</dbReference>
<evidence type="ECO:0000313" key="7">
    <source>
        <dbReference type="Proteomes" id="UP001230156"/>
    </source>
</evidence>
<dbReference type="PANTHER" id="PTHR30307:SF0">
    <property type="entry name" value="S-ADENOSYLMETHIONINE:TRNA RIBOSYLTRANSFERASE-ISOMERASE"/>
    <property type="match status" value="1"/>
</dbReference>
<accession>A0ABU0YLE2</accession>
<comment type="subcellular location">
    <subcellularLocation>
        <location evidence="5">Cytoplasm</location>
    </subcellularLocation>
</comment>
<sequence>MKTADFDFPLPPDCIAQFPAKPRDSARLLVVGAGLEDRVVRDLPGILLPGDLLIVNDTKVIPAQLTGRKGEAKIEVTLIRRHEDDARAWEAFAKPGKKLKVGDVVAFGDALSATVTEKKDSGEIALRFDCAETEIMAALHRLGSMPLPPYIRKLRPVSAADDADYQTIFASRAGAVAAPTAGLHFTPELLAALDRRGVQQARVTLHVGAGTFLPVKVDDIAQHRMHAEWGEVSAATAEAFNRARAERRRIVAVGTTSLRLLESALDAAGKLQPFARETDIFIHPGKTVRSADLLLTNFHLPKSTLFMLVCAFAGTEKMRAAYAHAIASGYRFFSYGDACLLERAA</sequence>
<evidence type="ECO:0000256" key="4">
    <source>
        <dbReference type="ARBA" id="ARBA00022785"/>
    </source>
</evidence>